<feature type="region of interest" description="Disordered" evidence="7">
    <location>
        <begin position="479"/>
        <end position="506"/>
    </location>
</feature>
<sequence>MSEHLDVLIVGAGLSGIGAAHHLRAAFPHRTYAILEARDTLGGTWDLFRYPGVRSDSDMHTLGYRFRPWTQAEAIADGPAILRYIRQTAADAGIDRHIRYGHRVIEASWSSAESRWSVLAEHDGDTCELTCDFLLVCSGYYHYDEGYTPRFAGIGDFRGKVVHPQHWPEDLDYTGKRVVVIGSGATAVTLVPALTDNAAHVTMLQRSPTYILPVPARDALAGRLRALLGPRRAYTVVRWKNVLVSTVIYQLSRRRPRLIRKFIRDLTVKQLPPGYDVDTHFKPVYQPWDQRLCLVPDADLFRAIRGGRASVVTDRIERFTPTGLLLASGRELEADVVVTATGLRLLALGGIRLTVDGQQIALPHTMAYKGMMLSGVPNFAFTIGYTNASWTLKADLVSEFVCRLLRHMDAGGYRQTTPWPDSTVTPAPLLDFQAGYVLRDIDRFPKAGSRAPWRLGMSYAHDVLTLRYGRIDDGTIRFTRGGAPPDDHHTVASGHDNRPATGSGRA</sequence>
<evidence type="ECO:0000256" key="2">
    <source>
        <dbReference type="ARBA" id="ARBA00010139"/>
    </source>
</evidence>
<evidence type="ECO:0000256" key="6">
    <source>
        <dbReference type="ARBA" id="ARBA00023033"/>
    </source>
</evidence>
<keyword evidence="3" id="KW-0285">Flavoprotein</keyword>
<evidence type="ECO:0000256" key="3">
    <source>
        <dbReference type="ARBA" id="ARBA00022630"/>
    </source>
</evidence>
<dbReference type="EMBL" id="AP026978">
    <property type="protein sequence ID" value="BDT99606.1"/>
    <property type="molecule type" value="Genomic_DNA"/>
</dbReference>
<dbReference type="SUPFAM" id="SSF51905">
    <property type="entry name" value="FAD/NAD(P)-binding domain"/>
    <property type="match status" value="1"/>
</dbReference>
<name>A0ABM8CX74_9NOCA</name>
<reference evidence="8 9" key="1">
    <citation type="submission" date="2022-11" db="EMBL/GenBank/DDBJ databases">
        <title>Genome Sequencing of Nocardia sp. ON39_IFM12276 and assembly.</title>
        <authorList>
            <person name="Shimojima M."/>
            <person name="Toyokawa M."/>
            <person name="Uesaka K."/>
        </authorList>
    </citation>
    <scope>NUCLEOTIDE SEQUENCE [LARGE SCALE GENOMIC DNA]</scope>
    <source>
        <strain evidence="8 9">IFM 12276</strain>
    </source>
</reference>
<dbReference type="Proteomes" id="UP001317870">
    <property type="component" value="Chromosome"/>
</dbReference>
<organism evidence="8 9">
    <name type="scientific">Nocardia sputorum</name>
    <dbReference type="NCBI Taxonomy" id="2984338"/>
    <lineage>
        <taxon>Bacteria</taxon>
        <taxon>Bacillati</taxon>
        <taxon>Actinomycetota</taxon>
        <taxon>Actinomycetes</taxon>
        <taxon>Mycobacteriales</taxon>
        <taxon>Nocardiaceae</taxon>
        <taxon>Nocardia</taxon>
    </lineage>
</organism>
<accession>A0ABM8CX74</accession>
<dbReference type="PANTHER" id="PTHR43872">
    <property type="entry name" value="MONOOXYGENASE, PUTATIVE (AFU_ORTHOLOGUE AFUA_8G02570)-RELATED"/>
    <property type="match status" value="1"/>
</dbReference>
<dbReference type="InterPro" id="IPR051820">
    <property type="entry name" value="FAD-binding_MO"/>
</dbReference>
<keyword evidence="6 8" id="KW-0503">Monooxygenase</keyword>
<keyword evidence="4" id="KW-0274">FAD</keyword>
<keyword evidence="9" id="KW-1185">Reference proteome</keyword>
<dbReference type="Pfam" id="PF00743">
    <property type="entry name" value="FMO-like"/>
    <property type="match status" value="1"/>
</dbReference>
<dbReference type="RefSeq" id="WP_281879768.1">
    <property type="nucleotide sequence ID" value="NZ_AP026976.1"/>
</dbReference>
<protein>
    <submittedName>
        <fullName evidence="8">Flavin-binding monooxygenase</fullName>
    </submittedName>
</protein>
<keyword evidence="5" id="KW-0560">Oxidoreductase</keyword>
<proteinExistence type="inferred from homology"/>
<evidence type="ECO:0000313" key="8">
    <source>
        <dbReference type="EMBL" id="BDT99606.1"/>
    </source>
</evidence>
<comment type="cofactor">
    <cofactor evidence="1">
        <name>FAD</name>
        <dbReference type="ChEBI" id="CHEBI:57692"/>
    </cofactor>
</comment>
<dbReference type="Gene3D" id="3.50.50.60">
    <property type="entry name" value="FAD/NAD(P)-binding domain"/>
    <property type="match status" value="2"/>
</dbReference>
<evidence type="ECO:0000256" key="4">
    <source>
        <dbReference type="ARBA" id="ARBA00022827"/>
    </source>
</evidence>
<dbReference type="PANTHER" id="PTHR43872:SF1">
    <property type="entry name" value="MONOOXYGENASE, PUTATIVE (AFU_ORTHOLOGUE AFUA_8G02570)-RELATED"/>
    <property type="match status" value="1"/>
</dbReference>
<evidence type="ECO:0000313" key="9">
    <source>
        <dbReference type="Proteomes" id="UP001317870"/>
    </source>
</evidence>
<gene>
    <name evidence="8" type="ORF">IFM12276_26350</name>
</gene>
<dbReference type="InterPro" id="IPR020946">
    <property type="entry name" value="Flavin_mOase-like"/>
</dbReference>
<evidence type="ECO:0000256" key="5">
    <source>
        <dbReference type="ARBA" id="ARBA00023002"/>
    </source>
</evidence>
<evidence type="ECO:0000256" key="7">
    <source>
        <dbReference type="SAM" id="MobiDB-lite"/>
    </source>
</evidence>
<dbReference type="Pfam" id="PF13450">
    <property type="entry name" value="NAD_binding_8"/>
    <property type="match status" value="1"/>
</dbReference>
<evidence type="ECO:0000256" key="1">
    <source>
        <dbReference type="ARBA" id="ARBA00001974"/>
    </source>
</evidence>
<feature type="compositionally biased region" description="Basic and acidic residues" evidence="7">
    <location>
        <begin position="485"/>
        <end position="498"/>
    </location>
</feature>
<dbReference type="GO" id="GO:0004497">
    <property type="term" value="F:monooxygenase activity"/>
    <property type="evidence" value="ECO:0007669"/>
    <property type="project" value="UniProtKB-KW"/>
</dbReference>
<dbReference type="InterPro" id="IPR036188">
    <property type="entry name" value="FAD/NAD-bd_sf"/>
</dbReference>
<comment type="similarity">
    <text evidence="2">Belongs to the FAD-binding monooxygenase family.</text>
</comment>